<dbReference type="InParanoid" id="K3ZYJ4"/>
<accession>K3ZYJ4</accession>
<evidence type="ECO:0000313" key="2">
    <source>
        <dbReference type="Proteomes" id="UP000004995"/>
    </source>
</evidence>
<name>K3ZYJ4_SETIT</name>
<protein>
    <submittedName>
        <fullName evidence="1">Uncharacterized protein</fullName>
    </submittedName>
</protein>
<evidence type="ECO:0000313" key="1">
    <source>
        <dbReference type="EnsemblPlants" id="KQL24126"/>
    </source>
</evidence>
<organism evidence="1 2">
    <name type="scientific">Setaria italica</name>
    <name type="common">Foxtail millet</name>
    <name type="synonym">Panicum italicum</name>
    <dbReference type="NCBI Taxonomy" id="4555"/>
    <lineage>
        <taxon>Eukaryota</taxon>
        <taxon>Viridiplantae</taxon>
        <taxon>Streptophyta</taxon>
        <taxon>Embryophyta</taxon>
        <taxon>Tracheophyta</taxon>
        <taxon>Spermatophyta</taxon>
        <taxon>Magnoliopsida</taxon>
        <taxon>Liliopsida</taxon>
        <taxon>Poales</taxon>
        <taxon>Poaceae</taxon>
        <taxon>PACMAD clade</taxon>
        <taxon>Panicoideae</taxon>
        <taxon>Panicodae</taxon>
        <taxon>Paniceae</taxon>
        <taxon>Cenchrinae</taxon>
        <taxon>Setaria</taxon>
    </lineage>
</organism>
<reference evidence="2" key="1">
    <citation type="journal article" date="2012" name="Nat. Biotechnol.">
        <title>Reference genome sequence of the model plant Setaria.</title>
        <authorList>
            <person name="Bennetzen J.L."/>
            <person name="Schmutz J."/>
            <person name="Wang H."/>
            <person name="Percifield R."/>
            <person name="Hawkins J."/>
            <person name="Pontaroli A.C."/>
            <person name="Estep M."/>
            <person name="Feng L."/>
            <person name="Vaughn J.N."/>
            <person name="Grimwood J."/>
            <person name="Jenkins J."/>
            <person name="Barry K."/>
            <person name="Lindquist E."/>
            <person name="Hellsten U."/>
            <person name="Deshpande S."/>
            <person name="Wang X."/>
            <person name="Wu X."/>
            <person name="Mitros T."/>
            <person name="Triplett J."/>
            <person name="Yang X."/>
            <person name="Ye C.Y."/>
            <person name="Mauro-Herrera M."/>
            <person name="Wang L."/>
            <person name="Li P."/>
            <person name="Sharma M."/>
            <person name="Sharma R."/>
            <person name="Ronald P.C."/>
            <person name="Panaud O."/>
            <person name="Kellogg E.A."/>
            <person name="Brutnell T.P."/>
            <person name="Doust A.N."/>
            <person name="Tuskan G.A."/>
            <person name="Rokhsar D."/>
            <person name="Devos K.M."/>
        </authorList>
    </citation>
    <scope>NUCLEOTIDE SEQUENCE [LARGE SCALE GENOMIC DNA]</scope>
    <source>
        <strain evidence="2">cv. Yugu1</strain>
    </source>
</reference>
<dbReference type="Gramene" id="KQL24126">
    <property type="protein sequence ID" value="KQL24126"/>
    <property type="gene ID" value="SETIT_031676mg"/>
</dbReference>
<keyword evidence="2" id="KW-1185">Reference proteome</keyword>
<dbReference type="Proteomes" id="UP000004995">
    <property type="component" value="Unassembled WGS sequence"/>
</dbReference>
<dbReference type="EnsemblPlants" id="KQL24126">
    <property type="protein sequence ID" value="KQL24126"/>
    <property type="gene ID" value="SETIT_031676mg"/>
</dbReference>
<sequence length="86" mass="9575">MNLLDDFAEIEKMEMASDDLKGNVPRAYLKKADMAPVTPEKSGNDPADSVNCAKEATWLLATADTLFLVLHLSFDLCRNCYRNHGL</sequence>
<dbReference type="AlphaFoldDB" id="K3ZYJ4"/>
<dbReference type="STRING" id="4555.K3ZYJ4"/>
<proteinExistence type="predicted"/>
<dbReference type="EMBL" id="AGNK02001014">
    <property type="status" value="NOT_ANNOTATED_CDS"/>
    <property type="molecule type" value="Genomic_DNA"/>
</dbReference>
<dbReference type="HOGENOM" id="CLU_2502192_0_0_1"/>
<reference evidence="1" key="2">
    <citation type="submission" date="2018-08" db="UniProtKB">
        <authorList>
            <consortium name="EnsemblPlants"/>
        </authorList>
    </citation>
    <scope>IDENTIFICATION</scope>
    <source>
        <strain evidence="1">Yugu1</strain>
    </source>
</reference>